<reference evidence="2" key="1">
    <citation type="journal article" date="2020" name="mSystems">
        <title>Genome- and Community-Level Interaction Insights into Carbon Utilization and Element Cycling Functions of Hydrothermarchaeota in Hydrothermal Sediment.</title>
        <authorList>
            <person name="Zhou Z."/>
            <person name="Liu Y."/>
            <person name="Xu W."/>
            <person name="Pan J."/>
            <person name="Luo Z.H."/>
            <person name="Li M."/>
        </authorList>
    </citation>
    <scope>NUCLEOTIDE SEQUENCE [LARGE SCALE GENOMIC DNA]</scope>
    <source>
        <strain evidence="2">SpSt-669</strain>
    </source>
</reference>
<organism evidence="2">
    <name type="scientific">Caldiarchaeum subterraneum</name>
    <dbReference type="NCBI Taxonomy" id="311458"/>
    <lineage>
        <taxon>Archaea</taxon>
        <taxon>Nitrososphaerota</taxon>
        <taxon>Candidatus Caldarchaeales</taxon>
        <taxon>Candidatus Caldarchaeaceae</taxon>
        <taxon>Candidatus Caldarchaeum</taxon>
    </lineage>
</organism>
<proteinExistence type="predicted"/>
<protein>
    <submittedName>
        <fullName evidence="2">Uncharacterized protein</fullName>
    </submittedName>
</protein>
<evidence type="ECO:0000313" key="2">
    <source>
        <dbReference type="EMBL" id="HGL40842.1"/>
    </source>
</evidence>
<name>A0A7J3G4Y5_CALS0</name>
<accession>A0A7J3G4Y5</accession>
<sequence>MIRSGYGCYALGYRFCSRCRTYFKTRAIRCPDCGTLLRKKPRRKRNRLETSTRPHPVISKAEAG</sequence>
<evidence type="ECO:0000256" key="1">
    <source>
        <dbReference type="SAM" id="MobiDB-lite"/>
    </source>
</evidence>
<gene>
    <name evidence="2" type="ORF">ENU43_04170</name>
</gene>
<dbReference type="EMBL" id="DTCM01000053">
    <property type="protein sequence ID" value="HGL40842.1"/>
    <property type="molecule type" value="Genomic_DNA"/>
</dbReference>
<dbReference type="AlphaFoldDB" id="A0A7J3G4Y5"/>
<feature type="region of interest" description="Disordered" evidence="1">
    <location>
        <begin position="41"/>
        <end position="64"/>
    </location>
</feature>
<comment type="caution">
    <text evidence="2">The sequence shown here is derived from an EMBL/GenBank/DDBJ whole genome shotgun (WGS) entry which is preliminary data.</text>
</comment>